<reference evidence="4 5" key="1">
    <citation type="submission" date="2019-03" db="EMBL/GenBank/DDBJ databases">
        <authorList>
            <person name="Gaulin E."/>
            <person name="Dumas B."/>
        </authorList>
    </citation>
    <scope>NUCLEOTIDE SEQUENCE [LARGE SCALE GENOMIC DNA]</scope>
    <source>
        <strain evidence="4">CBS 568.67</strain>
    </source>
</reference>
<proteinExistence type="predicted"/>
<feature type="region of interest" description="Disordered" evidence="2">
    <location>
        <begin position="1406"/>
        <end position="1426"/>
    </location>
</feature>
<reference evidence="3" key="2">
    <citation type="submission" date="2019-06" db="EMBL/GenBank/DDBJ databases">
        <title>Genomics analysis of Aphanomyces spp. identifies a new class of oomycete effector associated with host adaptation.</title>
        <authorList>
            <person name="Gaulin E."/>
        </authorList>
    </citation>
    <scope>NUCLEOTIDE SEQUENCE</scope>
    <source>
        <strain evidence="3">CBS 578.67</strain>
    </source>
</reference>
<protein>
    <submittedName>
        <fullName evidence="4">Aste57867_14715 protein</fullName>
    </submittedName>
</protein>
<feature type="compositionally biased region" description="Pro residues" evidence="2">
    <location>
        <begin position="84"/>
        <end position="95"/>
    </location>
</feature>
<dbReference type="GO" id="GO:0016460">
    <property type="term" value="C:myosin II complex"/>
    <property type="evidence" value="ECO:0007669"/>
    <property type="project" value="TreeGrafter"/>
</dbReference>
<organism evidence="4 5">
    <name type="scientific">Aphanomyces stellatus</name>
    <dbReference type="NCBI Taxonomy" id="120398"/>
    <lineage>
        <taxon>Eukaryota</taxon>
        <taxon>Sar</taxon>
        <taxon>Stramenopiles</taxon>
        <taxon>Oomycota</taxon>
        <taxon>Saprolegniomycetes</taxon>
        <taxon>Saprolegniales</taxon>
        <taxon>Verrucalvaceae</taxon>
        <taxon>Aphanomyces</taxon>
    </lineage>
</organism>
<gene>
    <name evidence="4" type="primary">Aste57867_14715</name>
    <name evidence="3" type="ORF">As57867_014660</name>
    <name evidence="4" type="ORF">ASTE57867_14715</name>
</gene>
<feature type="coiled-coil region" evidence="1">
    <location>
        <begin position="936"/>
        <end position="977"/>
    </location>
</feature>
<feature type="coiled-coil region" evidence="1">
    <location>
        <begin position="594"/>
        <end position="691"/>
    </location>
</feature>
<name>A0A485L2C6_9STRA</name>
<dbReference type="GO" id="GO:0032982">
    <property type="term" value="C:myosin filament"/>
    <property type="evidence" value="ECO:0007669"/>
    <property type="project" value="TreeGrafter"/>
</dbReference>
<feature type="region of interest" description="Disordered" evidence="2">
    <location>
        <begin position="1"/>
        <end position="36"/>
    </location>
</feature>
<feature type="region of interest" description="Disordered" evidence="2">
    <location>
        <begin position="84"/>
        <end position="105"/>
    </location>
</feature>
<evidence type="ECO:0000313" key="4">
    <source>
        <dbReference type="EMBL" id="VFT91533.1"/>
    </source>
</evidence>
<dbReference type="OrthoDB" id="309807at2759"/>
<keyword evidence="1" id="KW-0175">Coiled coil</keyword>
<accession>A0A485L2C6</accession>
<dbReference type="PANTHER" id="PTHR45615:SF40">
    <property type="entry name" value="MYOSIN HEAVY CHAIN, NON-MUSCLE"/>
    <property type="match status" value="1"/>
</dbReference>
<evidence type="ECO:0000256" key="1">
    <source>
        <dbReference type="SAM" id="Coils"/>
    </source>
</evidence>
<feature type="region of interest" description="Disordered" evidence="2">
    <location>
        <begin position="1229"/>
        <end position="1249"/>
    </location>
</feature>
<dbReference type="GO" id="GO:0000146">
    <property type="term" value="F:microfilament motor activity"/>
    <property type="evidence" value="ECO:0007669"/>
    <property type="project" value="TreeGrafter"/>
</dbReference>
<evidence type="ECO:0000256" key="2">
    <source>
        <dbReference type="SAM" id="MobiDB-lite"/>
    </source>
</evidence>
<dbReference type="PANTHER" id="PTHR45615">
    <property type="entry name" value="MYOSIN HEAVY CHAIN, NON-MUSCLE"/>
    <property type="match status" value="1"/>
</dbReference>
<feature type="coiled-coil region" evidence="1">
    <location>
        <begin position="420"/>
        <end position="524"/>
    </location>
</feature>
<dbReference type="Proteomes" id="UP000332933">
    <property type="component" value="Unassembled WGS sequence"/>
</dbReference>
<dbReference type="EMBL" id="CAADRA010005592">
    <property type="protein sequence ID" value="VFT91533.1"/>
    <property type="molecule type" value="Genomic_DNA"/>
</dbReference>
<sequence length="1426" mass="162675">METVAPNTSAHSTPGKISPETPHPEREDAESDDGILWPESTMRLEELHRLATPLTIPETEDFPWAQEIPRNADRTPLDVPDPTLPQIPVPVPPDTPLNQNRPRIPEKPKLIKIPPAEQEITRLRRESYVMFVKKKHEQHVQPPQARNVLRELPLTDIPLYVPPDRLEDEVMASNDCAAVEEWVNVHLTKGMTQLIPISDAYEAADDPKPQRAMYHEKLEYSDASQLNVISCSKKSPLQGAGIDSASLLRLGLPKQLVERIYRGLFVYTSGFHTLIHDIGRHCPAYAESHIAANVWLAFLHLLEKCEDGRYEMAMLKFNHATSIWKKNKMQEYEKEKETLHTELTKTQDELQVEKAIVVKRSHELAEQAEAMRLVQVEMKQTQDKFGDYEDEIRLHKMEIMHLEDQYAKKSDEQIQTSNALSLALTEKSDVQNKVDNYKAQIAMAEGKISNHETHKVRSANRIRELQSNSQALRDQIEALKNDVRMLTMDKTKLTSDRTMLSEKSASLEIEVEGLKAHAASLENLNKSQKHDLEERDATILSLKAAMEKDRNAFVAHESEIARLTALTHKQKLDYGVLEAQAQLLIIEKKNATQKEADKARIERLLNKKVELEQEMDLLRQDKEQGQEQIWNLRASIDTLENDLHHSKRAYASSQTSLAQAERICEHMRGQLQEMERANDRLTQTLATQKQQSKLLDDASREQVDKMEMELRVVMGQMREMVYTRRENEAQINDLSKSLEASAIELRMCKQRVEKGDKSLAAMTFERDTLLRDKRIAQLEHSTNQAMVNRLNQATAQLMEKIRLNEMNYDEAMEELKMHYDNAFAPPPSLITSASGVDLHSSVQAKHHRPQHANTSKNMQSSVSGLFDLMVMQAAGGAGGDGGEIGKGRSPGLHRIPSSARGGLQRRRSLKGGAIPSQAEFTITVMTAKMKHRDATIAKLEENLEDLRFSLHMEKNTVAKERERIEMMQELLKMADEDLTTHKCVAKRRHVALSMHCHRVETDLKNEKDLVRLLRGYIQDLKTNLNHLGIHAEDARGSLMILRHKFITRVDEEIQATEDMRDNSTQTYPPRRSPIKERAKLKNSTFSPETTAIDVLNNITDILPDEELDQEFFSLTHHGIAASREFKHSHYLDSQRQARFHALPQLSPAVHHKERDRTGDQVHANISREFRNGFGYVERVADANVAPFVYDKRRPRAHDELTVVEKLARELQMQENERLNLTQYISENDYGNGKTSVARPPGRPSPRTMGPVPHIYNGAKHAPRHMKSTIDPARVESGINKMPMMPPKPKKPRQIKHKRTDATISPQNEVDAAVLLLEALKEREHTTPYTPELGKRREPQYDDDDESDGDSAGLDDFFVEEGGVLKRRSTERVPTLLEQKVKEMRETEALREATSPTKHLVGWELSRSQDKDAATNLPPILYPLTKS</sequence>
<feature type="compositionally biased region" description="Polar residues" evidence="2">
    <location>
        <begin position="1"/>
        <end position="12"/>
    </location>
</feature>
<dbReference type="EMBL" id="VJMH01005571">
    <property type="protein sequence ID" value="KAF0694418.1"/>
    <property type="molecule type" value="Genomic_DNA"/>
</dbReference>
<evidence type="ECO:0000313" key="3">
    <source>
        <dbReference type="EMBL" id="KAF0694418.1"/>
    </source>
</evidence>
<evidence type="ECO:0000313" key="5">
    <source>
        <dbReference type="Proteomes" id="UP000332933"/>
    </source>
</evidence>
<keyword evidence="5" id="KW-1185">Reference proteome</keyword>
<feature type="region of interest" description="Disordered" evidence="2">
    <location>
        <begin position="1321"/>
        <end position="1354"/>
    </location>
</feature>
<dbReference type="GO" id="GO:0005737">
    <property type="term" value="C:cytoplasm"/>
    <property type="evidence" value="ECO:0007669"/>
    <property type="project" value="TreeGrafter"/>
</dbReference>
<dbReference type="GO" id="GO:0051015">
    <property type="term" value="F:actin filament binding"/>
    <property type="evidence" value="ECO:0007669"/>
    <property type="project" value="TreeGrafter"/>
</dbReference>
<feature type="region of interest" description="Disordered" evidence="2">
    <location>
        <begin position="888"/>
        <end position="909"/>
    </location>
</feature>